<organism evidence="7 8">
    <name type="scientific">Neglectibacter timonensis</name>
    <dbReference type="NCBI Taxonomy" id="1776382"/>
    <lineage>
        <taxon>Bacteria</taxon>
        <taxon>Bacillati</taxon>
        <taxon>Bacillota</taxon>
        <taxon>Clostridia</taxon>
        <taxon>Eubacteriales</taxon>
        <taxon>Oscillospiraceae</taxon>
        <taxon>Neglectibacter</taxon>
    </lineage>
</organism>
<evidence type="ECO:0000256" key="3">
    <source>
        <dbReference type="ARBA" id="ARBA00022989"/>
    </source>
</evidence>
<dbReference type="PANTHER" id="PTHR43229:SF2">
    <property type="entry name" value="NODULATION PROTEIN J"/>
    <property type="match status" value="1"/>
</dbReference>
<evidence type="ECO:0000313" key="7">
    <source>
        <dbReference type="EMBL" id="MCQ4838478.1"/>
    </source>
</evidence>
<gene>
    <name evidence="7" type="ORF">NE695_00945</name>
</gene>
<dbReference type="Proteomes" id="UP001524473">
    <property type="component" value="Unassembled WGS sequence"/>
</dbReference>
<feature type="transmembrane region" description="Helical" evidence="5">
    <location>
        <begin position="258"/>
        <end position="279"/>
    </location>
</feature>
<dbReference type="InterPro" id="IPR051784">
    <property type="entry name" value="Nod_factor_ABC_transporter"/>
</dbReference>
<reference evidence="7 8" key="1">
    <citation type="submission" date="2022-06" db="EMBL/GenBank/DDBJ databases">
        <title>Isolation of gut microbiota from human fecal samples.</title>
        <authorList>
            <person name="Pamer E.G."/>
            <person name="Barat B."/>
            <person name="Waligurski E."/>
            <person name="Medina S."/>
            <person name="Paddock L."/>
            <person name="Mostad J."/>
        </authorList>
    </citation>
    <scope>NUCLEOTIDE SEQUENCE [LARGE SCALE GENOMIC DNA]</scope>
    <source>
        <strain evidence="7 8">DFI.9.73</strain>
    </source>
</reference>
<accession>A0ABT1RUX8</accession>
<dbReference type="RefSeq" id="WP_256191450.1">
    <property type="nucleotide sequence ID" value="NZ_JANFZG010000026.1"/>
</dbReference>
<comment type="subcellular location">
    <subcellularLocation>
        <location evidence="1">Membrane</location>
        <topology evidence="1">Multi-pass membrane protein</topology>
    </subcellularLocation>
</comment>
<evidence type="ECO:0000256" key="4">
    <source>
        <dbReference type="ARBA" id="ARBA00023136"/>
    </source>
</evidence>
<feature type="transmembrane region" description="Helical" evidence="5">
    <location>
        <begin position="144"/>
        <end position="163"/>
    </location>
</feature>
<dbReference type="Pfam" id="PF12698">
    <property type="entry name" value="ABC2_membrane_3"/>
    <property type="match status" value="1"/>
</dbReference>
<protein>
    <submittedName>
        <fullName evidence="7">ABC transporter permease</fullName>
    </submittedName>
</protein>
<keyword evidence="2 5" id="KW-0812">Transmembrane</keyword>
<dbReference type="EMBL" id="JANFZH010000001">
    <property type="protein sequence ID" value="MCQ4838478.1"/>
    <property type="molecule type" value="Genomic_DNA"/>
</dbReference>
<keyword evidence="4 5" id="KW-0472">Membrane</keyword>
<feature type="transmembrane region" description="Helical" evidence="5">
    <location>
        <begin position="170"/>
        <end position="193"/>
    </location>
</feature>
<comment type="caution">
    <text evidence="7">The sequence shown here is derived from an EMBL/GenBank/DDBJ whole genome shotgun (WGS) entry which is preliminary data.</text>
</comment>
<evidence type="ECO:0000256" key="5">
    <source>
        <dbReference type="SAM" id="Phobius"/>
    </source>
</evidence>
<evidence type="ECO:0000259" key="6">
    <source>
        <dbReference type="Pfam" id="PF12698"/>
    </source>
</evidence>
<keyword evidence="3 5" id="KW-1133">Transmembrane helix</keyword>
<feature type="transmembrane region" description="Helical" evidence="5">
    <location>
        <begin position="58"/>
        <end position="80"/>
    </location>
</feature>
<sequence>MLNFTQRNLKVFFRQKSAVFFSLLGVILVIGLYVLFLGDVWIRNFPEIQGAKGLMGTWVIAGIVSITPVTTAMGAFEAMVQDRSRKLNRDFLASPVQRWKLVGGYVFSAYLVALLMSLVALALGELYILSCGGKVLASGALGKTLLILPLSTLASSAMVFFFVSFFQSPAAFSTASTVIGTLIGFLTGIYLPLGSLPEAVRWVVKLFPVSHAGALLRQVMLEAPTAECFAGAPEAAVRDFQESMGVLYRYGDFTAGPFTHVLVLLGVSILFFLPAWWNVSRKKS</sequence>
<feature type="transmembrane region" description="Helical" evidence="5">
    <location>
        <begin position="101"/>
        <end position="124"/>
    </location>
</feature>
<proteinExistence type="predicted"/>
<feature type="transmembrane region" description="Helical" evidence="5">
    <location>
        <begin position="20"/>
        <end position="38"/>
    </location>
</feature>
<evidence type="ECO:0000256" key="2">
    <source>
        <dbReference type="ARBA" id="ARBA00022692"/>
    </source>
</evidence>
<evidence type="ECO:0000313" key="8">
    <source>
        <dbReference type="Proteomes" id="UP001524473"/>
    </source>
</evidence>
<name>A0ABT1RUX8_9FIRM</name>
<evidence type="ECO:0000256" key="1">
    <source>
        <dbReference type="ARBA" id="ARBA00004141"/>
    </source>
</evidence>
<dbReference type="PANTHER" id="PTHR43229">
    <property type="entry name" value="NODULATION PROTEIN J"/>
    <property type="match status" value="1"/>
</dbReference>
<dbReference type="InterPro" id="IPR013525">
    <property type="entry name" value="ABC2_TM"/>
</dbReference>
<feature type="domain" description="ABC-2 type transporter transmembrane" evidence="6">
    <location>
        <begin position="54"/>
        <end position="276"/>
    </location>
</feature>
<keyword evidence="8" id="KW-1185">Reference proteome</keyword>